<dbReference type="GO" id="GO:0003677">
    <property type="term" value="F:DNA binding"/>
    <property type="evidence" value="ECO:0007669"/>
    <property type="project" value="InterPro"/>
</dbReference>
<accession>F4GJP6</accession>
<dbReference type="AlphaFoldDB" id="F4GJP6"/>
<evidence type="ECO:0000256" key="1">
    <source>
        <dbReference type="ARBA" id="ARBA00012417"/>
    </source>
</evidence>
<keyword evidence="5" id="KW-0239">DNA-directed DNA polymerase</keyword>
<gene>
    <name evidence="8" type="ordered locus">Spico_1591</name>
</gene>
<keyword evidence="3" id="KW-0548">Nucleotidyltransferase</keyword>
<evidence type="ECO:0000256" key="5">
    <source>
        <dbReference type="ARBA" id="ARBA00022932"/>
    </source>
</evidence>
<dbReference type="Proteomes" id="UP000007939">
    <property type="component" value="Chromosome"/>
</dbReference>
<keyword evidence="9" id="KW-1185">Reference proteome</keyword>
<reference evidence="8 9" key="2">
    <citation type="journal article" date="2012" name="Stand. Genomic Sci.">
        <title>Complete genome sequence of the termite hindgut bacterium Spirochaeta coccoides type strain (SPN1(T)), reclassification in the genus Sphaerochaeta as Sphaerochaeta coccoides comb. nov. and emendations of the family Spirochaetaceae and the genus Sphaerochaeta.</title>
        <authorList>
            <person name="Abt B."/>
            <person name="Han C."/>
            <person name="Scheuner C."/>
            <person name="Lu M."/>
            <person name="Lapidus A."/>
            <person name="Nolan M."/>
            <person name="Lucas S."/>
            <person name="Hammon N."/>
            <person name="Deshpande S."/>
            <person name="Cheng J.F."/>
            <person name="Tapia R."/>
            <person name="Goodwin L.A."/>
            <person name="Pitluck S."/>
            <person name="Liolios K."/>
            <person name="Pagani I."/>
            <person name="Ivanova N."/>
            <person name="Mavromatis K."/>
            <person name="Mikhailova N."/>
            <person name="Huntemann M."/>
            <person name="Pati A."/>
            <person name="Chen A."/>
            <person name="Palaniappan K."/>
            <person name="Land M."/>
            <person name="Hauser L."/>
            <person name="Brambilla E.M."/>
            <person name="Rohde M."/>
            <person name="Spring S."/>
            <person name="Gronow S."/>
            <person name="Goker M."/>
            <person name="Woyke T."/>
            <person name="Bristow J."/>
            <person name="Eisen J.A."/>
            <person name="Markowitz V."/>
            <person name="Hugenholtz P."/>
            <person name="Kyrpides N.C."/>
            <person name="Klenk H.P."/>
            <person name="Detter J.C."/>
        </authorList>
    </citation>
    <scope>NUCLEOTIDE SEQUENCE [LARGE SCALE GENOMIC DNA]</scope>
    <source>
        <strain evidence="9">ATCC BAA-1237 / DSM 17374 / SPN1</strain>
    </source>
</reference>
<dbReference type="STRING" id="760011.Spico_1591"/>
<dbReference type="InterPro" id="IPR005790">
    <property type="entry name" value="DNA_polIII_delta"/>
</dbReference>
<dbReference type="PANTHER" id="PTHR34388:SF1">
    <property type="entry name" value="DNA POLYMERASE III SUBUNIT DELTA"/>
    <property type="match status" value="1"/>
</dbReference>
<dbReference type="Gene3D" id="1.20.272.10">
    <property type="match status" value="1"/>
</dbReference>
<organism evidence="8 9">
    <name type="scientific">Parasphaerochaeta coccoides (strain ATCC BAA-1237 / DSM 17374 / SPN1)</name>
    <name type="common">Sphaerochaeta coccoides</name>
    <dbReference type="NCBI Taxonomy" id="760011"/>
    <lineage>
        <taxon>Bacteria</taxon>
        <taxon>Pseudomonadati</taxon>
        <taxon>Spirochaetota</taxon>
        <taxon>Spirochaetia</taxon>
        <taxon>Spirochaetales</taxon>
        <taxon>Sphaerochaetaceae</taxon>
        <taxon>Parasphaerochaeta</taxon>
    </lineage>
</organism>
<evidence type="ECO:0000256" key="6">
    <source>
        <dbReference type="ARBA" id="ARBA00034754"/>
    </source>
</evidence>
<dbReference type="Gene3D" id="1.10.8.60">
    <property type="match status" value="1"/>
</dbReference>
<name>F4GJP6_PARC1</name>
<dbReference type="SUPFAM" id="SSF52540">
    <property type="entry name" value="P-loop containing nucleoside triphosphate hydrolases"/>
    <property type="match status" value="1"/>
</dbReference>
<dbReference type="KEGG" id="scc:Spico_1591"/>
<protein>
    <recommendedName>
        <fullName evidence="1">DNA-directed DNA polymerase</fullName>
        <ecNumber evidence="1">2.7.7.7</ecNumber>
    </recommendedName>
</protein>
<comment type="similarity">
    <text evidence="6">Belongs to the DNA polymerase HolA subunit family.</text>
</comment>
<proteinExistence type="inferred from homology"/>
<evidence type="ECO:0000256" key="3">
    <source>
        <dbReference type="ARBA" id="ARBA00022695"/>
    </source>
</evidence>
<dbReference type="OrthoDB" id="367647at2"/>
<dbReference type="GO" id="GO:0006261">
    <property type="term" value="P:DNA-templated DNA replication"/>
    <property type="evidence" value="ECO:0007669"/>
    <property type="project" value="TreeGrafter"/>
</dbReference>
<evidence type="ECO:0000256" key="2">
    <source>
        <dbReference type="ARBA" id="ARBA00022679"/>
    </source>
</evidence>
<evidence type="ECO:0000313" key="9">
    <source>
        <dbReference type="Proteomes" id="UP000007939"/>
    </source>
</evidence>
<comment type="catalytic activity">
    <reaction evidence="7">
        <text>DNA(n) + a 2'-deoxyribonucleoside 5'-triphosphate = DNA(n+1) + diphosphate</text>
        <dbReference type="Rhea" id="RHEA:22508"/>
        <dbReference type="Rhea" id="RHEA-COMP:17339"/>
        <dbReference type="Rhea" id="RHEA-COMP:17340"/>
        <dbReference type="ChEBI" id="CHEBI:33019"/>
        <dbReference type="ChEBI" id="CHEBI:61560"/>
        <dbReference type="ChEBI" id="CHEBI:173112"/>
        <dbReference type="EC" id="2.7.7.7"/>
    </reaction>
</comment>
<dbReference type="InterPro" id="IPR027417">
    <property type="entry name" value="P-loop_NTPase"/>
</dbReference>
<dbReference type="EMBL" id="CP002659">
    <property type="protein sequence ID" value="AEC02793.1"/>
    <property type="molecule type" value="Genomic_DNA"/>
</dbReference>
<dbReference type="HOGENOM" id="CLU_821204_0_0_12"/>
<dbReference type="EC" id="2.7.7.7" evidence="1"/>
<dbReference type="GO" id="GO:0009360">
    <property type="term" value="C:DNA polymerase III complex"/>
    <property type="evidence" value="ECO:0007669"/>
    <property type="project" value="TreeGrafter"/>
</dbReference>
<dbReference type="GO" id="GO:0003887">
    <property type="term" value="F:DNA-directed DNA polymerase activity"/>
    <property type="evidence" value="ECO:0007669"/>
    <property type="project" value="UniProtKB-KW"/>
</dbReference>
<dbReference type="NCBIfam" id="TIGR01128">
    <property type="entry name" value="holA"/>
    <property type="match status" value="1"/>
</dbReference>
<dbReference type="Gene3D" id="3.40.50.300">
    <property type="entry name" value="P-loop containing nucleotide triphosphate hydrolases"/>
    <property type="match status" value="1"/>
</dbReference>
<reference evidence="9" key="1">
    <citation type="submission" date="2011-04" db="EMBL/GenBank/DDBJ databases">
        <title>The complete genome of Spirochaeta coccoides DSM 17374.</title>
        <authorList>
            <person name="Lucas S."/>
            <person name="Copeland A."/>
            <person name="Lapidus A."/>
            <person name="Bruce D."/>
            <person name="Goodwin L."/>
            <person name="Pitluck S."/>
            <person name="Peters L."/>
            <person name="Kyrpides N."/>
            <person name="Mavromatis K."/>
            <person name="Pagani I."/>
            <person name="Ivanova N."/>
            <person name="Ovchinnikova G."/>
            <person name="Lu M."/>
            <person name="Detter J.C."/>
            <person name="Tapia R."/>
            <person name="Han C."/>
            <person name="Land M."/>
            <person name="Hauser L."/>
            <person name="Markowitz V."/>
            <person name="Cheng J.-F."/>
            <person name="Hugenholtz P."/>
            <person name="Woyke T."/>
            <person name="Wu D."/>
            <person name="Spring S."/>
            <person name="Schroeder M."/>
            <person name="Brambilla E."/>
            <person name="Klenk H.-P."/>
            <person name="Eisen J.A."/>
        </authorList>
    </citation>
    <scope>NUCLEOTIDE SEQUENCE [LARGE SCALE GENOMIC DNA]</scope>
    <source>
        <strain evidence="9">ATCC BAA-1237 / DSM 17374 / SPN1</strain>
    </source>
</reference>
<evidence type="ECO:0000313" key="8">
    <source>
        <dbReference type="EMBL" id="AEC02793.1"/>
    </source>
</evidence>
<dbReference type="InterPro" id="IPR008921">
    <property type="entry name" value="DNA_pol3_clamp-load_cplx_C"/>
</dbReference>
<evidence type="ECO:0000256" key="4">
    <source>
        <dbReference type="ARBA" id="ARBA00022705"/>
    </source>
</evidence>
<dbReference type="SUPFAM" id="SSF48019">
    <property type="entry name" value="post-AAA+ oligomerization domain-like"/>
    <property type="match status" value="1"/>
</dbReference>
<keyword evidence="2" id="KW-0808">Transferase</keyword>
<dbReference type="PANTHER" id="PTHR34388">
    <property type="entry name" value="DNA POLYMERASE III SUBUNIT DELTA"/>
    <property type="match status" value="1"/>
</dbReference>
<keyword evidence="4" id="KW-0235">DNA replication</keyword>
<evidence type="ECO:0000256" key="7">
    <source>
        <dbReference type="ARBA" id="ARBA00049244"/>
    </source>
</evidence>
<sequence>MTMAAPSAYLYLGPENGEKDAAVSRIRNALAGAHPALDEYLFIASKDDESIHGLSEALTNSGLFSDYSFILLRIASEAKVSTLQPVLDWLKEPTPDVTIVLTSDETRVSATLQKLVPKQNQQTFYEMFENRKPQWIQDFFRSRRMGISRGATDLILTLVDNSTDELKEACARLADYLSQDSSAKHSSVTEEDVEAYLSFSQGVTAFSVFEHVARGNLNGALLTIHSYMDAEPNKLPQLLAAMSWQMRRLLSLSENLSQGMNEDEAMQSVVTYGKPVPIRNLKDKGLNKEAVRRYSPEDIKTILVSLADWDRDIRSWPGDMHRTICDAYAYRIIIRKGKKTGLPRFASLRTVARSSY</sequence>
<dbReference type="eggNOG" id="COG1466">
    <property type="taxonomic scope" value="Bacteria"/>
</dbReference>